<dbReference type="GO" id="GO:0005886">
    <property type="term" value="C:plasma membrane"/>
    <property type="evidence" value="ECO:0007669"/>
    <property type="project" value="UniProtKB-SubCell"/>
</dbReference>
<dbReference type="AlphaFoldDB" id="A0A939T8F8"/>
<dbReference type="InterPro" id="IPR039421">
    <property type="entry name" value="Type_1_exporter"/>
</dbReference>
<dbReference type="InterPro" id="IPR003593">
    <property type="entry name" value="AAA+_ATPase"/>
</dbReference>
<evidence type="ECO:0000313" key="10">
    <source>
        <dbReference type="EMBL" id="MBO2453084.1"/>
    </source>
</evidence>
<keyword evidence="2 7" id="KW-0812">Transmembrane</keyword>
<dbReference type="Gene3D" id="1.20.1560.10">
    <property type="entry name" value="ABC transporter type 1, transmembrane domain"/>
    <property type="match status" value="1"/>
</dbReference>
<dbReference type="SUPFAM" id="SSF52540">
    <property type="entry name" value="P-loop containing nucleoside triphosphate hydrolases"/>
    <property type="match status" value="1"/>
</dbReference>
<dbReference type="PROSITE" id="PS50893">
    <property type="entry name" value="ABC_TRANSPORTER_2"/>
    <property type="match status" value="1"/>
</dbReference>
<name>A0A939T8F8_9ACTN</name>
<comment type="subcellular location">
    <subcellularLocation>
        <location evidence="1">Cell membrane</location>
        <topology evidence="1">Multi-pass membrane protein</topology>
    </subcellularLocation>
</comment>
<keyword evidence="4" id="KW-0067">ATP-binding</keyword>
<dbReference type="InterPro" id="IPR003439">
    <property type="entry name" value="ABC_transporter-like_ATP-bd"/>
</dbReference>
<keyword evidence="6 7" id="KW-0472">Membrane</keyword>
<feature type="transmembrane region" description="Helical" evidence="7">
    <location>
        <begin position="142"/>
        <end position="159"/>
    </location>
</feature>
<dbReference type="Pfam" id="PF00005">
    <property type="entry name" value="ABC_tran"/>
    <property type="match status" value="1"/>
</dbReference>
<sequence length="555" mass="58861">MRSLDRRLLRRARGAFVALGADVAFGVLAALAVLAQAVLIATIVADAFAGRSPGGALLLLLVVVVAGRSGLSTAIEAVGRRAAGRVMSDLRMDLIRRRLRAPDMAAPADEAGEEGEAGEVATAAVQGVDALESYFARYLPQLALAVLVPVTVLTCTALVDPVSAVIMLVTLPLIPIFMVLIGQVTEARTRERWQALARLSNHFLDVVRGLPTLRAWGRGAAQAERIAATSEEYRATTMRVLRLSFLSGAVLDFLATIATALVAVSLGIRLVDGTVTLRAALIVLLLTPELYAPLRALAAQYHAAADGLAAAQRIIDLIDADPARPEAGRLPCPPCLPWRAVRLNGVTVRHRSRPVLDRLDLEIGRGEIVALVGPSGAGKSTVAALLLGLRRPDAGTITVDSRTLDSLDPAAWRRQIGWLPQRPTLFRGTVHDNITMGARVQVEAAAALTGADDFVRDLRHGYDTVVGPGGRGLSAGETRRIALARALARQDTRLLILDEPTAHLDSGAARRVLEAIKQAAPGRAVLLIEHHPDAAAIADRIVRVENGKNGKPVPT</sequence>
<evidence type="ECO:0000313" key="11">
    <source>
        <dbReference type="Proteomes" id="UP000669179"/>
    </source>
</evidence>
<dbReference type="CDD" id="cd18584">
    <property type="entry name" value="ABC_6TM_AarD_CydD"/>
    <property type="match status" value="1"/>
</dbReference>
<feature type="transmembrane region" description="Helical" evidence="7">
    <location>
        <begin position="57"/>
        <end position="78"/>
    </location>
</feature>
<protein>
    <submittedName>
        <fullName evidence="10">Thiol reductant ABC exporter subunit CydD</fullName>
    </submittedName>
</protein>
<dbReference type="InterPro" id="IPR036640">
    <property type="entry name" value="ABC1_TM_sf"/>
</dbReference>
<dbReference type="NCBIfam" id="TIGR02857">
    <property type="entry name" value="CydD"/>
    <property type="match status" value="1"/>
</dbReference>
<dbReference type="GO" id="GO:0140359">
    <property type="term" value="F:ABC-type transporter activity"/>
    <property type="evidence" value="ECO:0007669"/>
    <property type="project" value="InterPro"/>
</dbReference>
<keyword evidence="3" id="KW-0547">Nucleotide-binding</keyword>
<reference evidence="10" key="1">
    <citation type="submission" date="2021-03" db="EMBL/GenBank/DDBJ databases">
        <authorList>
            <person name="Kanchanasin P."/>
            <person name="Saeng-In P."/>
            <person name="Phongsopitanun W."/>
            <person name="Yuki M."/>
            <person name="Kudo T."/>
            <person name="Ohkuma M."/>
            <person name="Tanasupawat S."/>
        </authorList>
    </citation>
    <scope>NUCLEOTIDE SEQUENCE</scope>
    <source>
        <strain evidence="10">GKU 128</strain>
    </source>
</reference>
<evidence type="ECO:0000256" key="1">
    <source>
        <dbReference type="ARBA" id="ARBA00004651"/>
    </source>
</evidence>
<feature type="transmembrane region" description="Helical" evidence="7">
    <location>
        <begin position="243"/>
        <end position="268"/>
    </location>
</feature>
<organism evidence="10 11">
    <name type="scientific">Actinomadura barringtoniae</name>
    <dbReference type="NCBI Taxonomy" id="1427535"/>
    <lineage>
        <taxon>Bacteria</taxon>
        <taxon>Bacillati</taxon>
        <taxon>Actinomycetota</taxon>
        <taxon>Actinomycetes</taxon>
        <taxon>Streptosporangiales</taxon>
        <taxon>Thermomonosporaceae</taxon>
        <taxon>Actinomadura</taxon>
    </lineage>
</organism>
<dbReference type="Pfam" id="PF00664">
    <property type="entry name" value="ABC_membrane"/>
    <property type="match status" value="1"/>
</dbReference>
<feature type="domain" description="ABC transporter" evidence="8">
    <location>
        <begin position="341"/>
        <end position="555"/>
    </location>
</feature>
<evidence type="ECO:0000259" key="9">
    <source>
        <dbReference type="PROSITE" id="PS50929"/>
    </source>
</evidence>
<keyword evidence="11" id="KW-1185">Reference proteome</keyword>
<feature type="transmembrane region" description="Helical" evidence="7">
    <location>
        <begin position="165"/>
        <end position="184"/>
    </location>
</feature>
<dbReference type="PANTHER" id="PTHR24221:SF590">
    <property type="entry name" value="COMPONENT LINKED WITH THE ASSEMBLY OF CYTOCHROME' TRANSPORT TRANSMEMBRANE ATP-BINDING PROTEIN ABC TRANSPORTER CYDD-RELATED"/>
    <property type="match status" value="1"/>
</dbReference>
<dbReference type="GO" id="GO:0016887">
    <property type="term" value="F:ATP hydrolysis activity"/>
    <property type="evidence" value="ECO:0007669"/>
    <property type="project" value="InterPro"/>
</dbReference>
<dbReference type="RefSeq" id="WP_208261113.1">
    <property type="nucleotide sequence ID" value="NZ_JAGEOJ010000019.1"/>
</dbReference>
<dbReference type="SUPFAM" id="SSF90123">
    <property type="entry name" value="ABC transporter transmembrane region"/>
    <property type="match status" value="1"/>
</dbReference>
<dbReference type="Proteomes" id="UP000669179">
    <property type="component" value="Unassembled WGS sequence"/>
</dbReference>
<dbReference type="PROSITE" id="PS50929">
    <property type="entry name" value="ABC_TM1F"/>
    <property type="match status" value="1"/>
</dbReference>
<dbReference type="GO" id="GO:0042883">
    <property type="term" value="P:cysteine transport"/>
    <property type="evidence" value="ECO:0007669"/>
    <property type="project" value="InterPro"/>
</dbReference>
<evidence type="ECO:0000256" key="3">
    <source>
        <dbReference type="ARBA" id="ARBA00022741"/>
    </source>
</evidence>
<dbReference type="SMART" id="SM00382">
    <property type="entry name" value="AAA"/>
    <property type="match status" value="1"/>
</dbReference>
<dbReference type="InterPro" id="IPR014216">
    <property type="entry name" value="ABC_transptr_CydD"/>
</dbReference>
<dbReference type="GO" id="GO:0005524">
    <property type="term" value="F:ATP binding"/>
    <property type="evidence" value="ECO:0007669"/>
    <property type="project" value="UniProtKB-KW"/>
</dbReference>
<dbReference type="InterPro" id="IPR011527">
    <property type="entry name" value="ABC1_TM_dom"/>
</dbReference>
<comment type="caution">
    <text evidence="10">The sequence shown here is derived from an EMBL/GenBank/DDBJ whole genome shotgun (WGS) entry which is preliminary data.</text>
</comment>
<evidence type="ECO:0000256" key="7">
    <source>
        <dbReference type="SAM" id="Phobius"/>
    </source>
</evidence>
<dbReference type="EMBL" id="JAGEOJ010000019">
    <property type="protein sequence ID" value="MBO2453084.1"/>
    <property type="molecule type" value="Genomic_DNA"/>
</dbReference>
<dbReference type="Gene3D" id="3.40.50.300">
    <property type="entry name" value="P-loop containing nucleotide triphosphate hydrolases"/>
    <property type="match status" value="1"/>
</dbReference>
<proteinExistence type="predicted"/>
<feature type="transmembrane region" description="Helical" evidence="7">
    <location>
        <begin position="12"/>
        <end position="45"/>
    </location>
</feature>
<evidence type="ECO:0000256" key="6">
    <source>
        <dbReference type="ARBA" id="ARBA00023136"/>
    </source>
</evidence>
<dbReference type="PANTHER" id="PTHR24221">
    <property type="entry name" value="ATP-BINDING CASSETTE SUB-FAMILY B"/>
    <property type="match status" value="1"/>
</dbReference>
<evidence type="ECO:0000259" key="8">
    <source>
        <dbReference type="PROSITE" id="PS50893"/>
    </source>
</evidence>
<dbReference type="CDD" id="cd03228">
    <property type="entry name" value="ABCC_MRP_Like"/>
    <property type="match status" value="1"/>
</dbReference>
<evidence type="ECO:0000256" key="5">
    <source>
        <dbReference type="ARBA" id="ARBA00022989"/>
    </source>
</evidence>
<gene>
    <name evidence="10" type="primary">cydD</name>
    <name evidence="10" type="ORF">J4573_38740</name>
</gene>
<evidence type="ECO:0000256" key="4">
    <source>
        <dbReference type="ARBA" id="ARBA00022840"/>
    </source>
</evidence>
<accession>A0A939T8F8</accession>
<dbReference type="InterPro" id="IPR027417">
    <property type="entry name" value="P-loop_NTPase"/>
</dbReference>
<keyword evidence="5 7" id="KW-1133">Transmembrane helix</keyword>
<evidence type="ECO:0000256" key="2">
    <source>
        <dbReference type="ARBA" id="ARBA00022692"/>
    </source>
</evidence>
<feature type="domain" description="ABC transmembrane type-1" evidence="9">
    <location>
        <begin position="23"/>
        <end position="306"/>
    </location>
</feature>